<evidence type="ECO:0000313" key="2">
    <source>
        <dbReference type="Proteomes" id="UP001241747"/>
    </source>
</evidence>
<sequence length="70" mass="7886">MTSSIEGITLLDDLRWRRWNGVVADVWHVQCAAGARGEYISRDARLFVVLDRERGTTQVQLAAPAARRCT</sequence>
<comment type="caution">
    <text evidence="1">The sequence shown here is derived from an EMBL/GenBank/DDBJ whole genome shotgun (WGS) entry which is preliminary data.</text>
</comment>
<protein>
    <recommendedName>
        <fullName evidence="3">AraC family transcriptional regulator</fullName>
    </recommendedName>
</protein>
<organism evidence="1 2">
    <name type="scientific">Xanthobacter agilis</name>
    <dbReference type="NCBI Taxonomy" id="47492"/>
    <lineage>
        <taxon>Bacteria</taxon>
        <taxon>Pseudomonadati</taxon>
        <taxon>Pseudomonadota</taxon>
        <taxon>Alphaproteobacteria</taxon>
        <taxon>Hyphomicrobiales</taxon>
        <taxon>Xanthobacteraceae</taxon>
        <taxon>Xanthobacter</taxon>
    </lineage>
</organism>
<gene>
    <name evidence="1" type="ORF">QOZ94_000516</name>
</gene>
<dbReference type="EMBL" id="JAUSVY010000001">
    <property type="protein sequence ID" value="MDQ0503746.1"/>
    <property type="molecule type" value="Genomic_DNA"/>
</dbReference>
<keyword evidence="2" id="KW-1185">Reference proteome</keyword>
<dbReference type="Proteomes" id="UP001241747">
    <property type="component" value="Unassembled WGS sequence"/>
</dbReference>
<accession>A0ABU0L9F6</accession>
<reference evidence="1 2" key="1">
    <citation type="submission" date="2023-07" db="EMBL/GenBank/DDBJ databases">
        <title>Genomic Encyclopedia of Type Strains, Phase IV (KMG-IV): sequencing the most valuable type-strain genomes for metagenomic binning, comparative biology and taxonomic classification.</title>
        <authorList>
            <person name="Goeker M."/>
        </authorList>
    </citation>
    <scope>NUCLEOTIDE SEQUENCE [LARGE SCALE GENOMIC DNA]</scope>
    <source>
        <strain evidence="1 2">DSM 3770</strain>
    </source>
</reference>
<proteinExistence type="predicted"/>
<evidence type="ECO:0000313" key="1">
    <source>
        <dbReference type="EMBL" id="MDQ0503746.1"/>
    </source>
</evidence>
<evidence type="ECO:0008006" key="3">
    <source>
        <dbReference type="Google" id="ProtNLM"/>
    </source>
</evidence>
<name>A0ABU0L9F6_XANAG</name>